<organism evidence="2 3">
    <name type="scientific">Cupriavidus basilensis OR16</name>
    <dbReference type="NCBI Taxonomy" id="1127483"/>
    <lineage>
        <taxon>Bacteria</taxon>
        <taxon>Pseudomonadati</taxon>
        <taxon>Pseudomonadota</taxon>
        <taxon>Betaproteobacteria</taxon>
        <taxon>Burkholderiales</taxon>
        <taxon>Burkholderiaceae</taxon>
        <taxon>Cupriavidus</taxon>
    </lineage>
</organism>
<gene>
    <name evidence="2" type="ORF">OR16_09344</name>
</gene>
<dbReference type="Proteomes" id="UP000005808">
    <property type="component" value="Unassembled WGS sequence"/>
</dbReference>
<dbReference type="AlphaFoldDB" id="H1S2E2"/>
<sequence length="64" mass="7014">MAMFRMFVSEFQQLQHAAHDSPRRADAARLQRKLWRTEIGLAATALGAVAMFMDAATGLSGFTG</sequence>
<evidence type="ECO:0000256" key="1">
    <source>
        <dbReference type="SAM" id="Phobius"/>
    </source>
</evidence>
<dbReference type="RefSeq" id="WP_006157575.1">
    <property type="nucleotide sequence ID" value="NZ_AHJE01000020.1"/>
</dbReference>
<keyword evidence="1" id="KW-0812">Transmembrane</keyword>
<dbReference type="OrthoDB" id="8967482at2"/>
<keyword evidence="1" id="KW-1133">Transmembrane helix</keyword>
<evidence type="ECO:0000313" key="2">
    <source>
        <dbReference type="EMBL" id="EHP43344.1"/>
    </source>
</evidence>
<proteinExistence type="predicted"/>
<evidence type="ECO:0000313" key="3">
    <source>
        <dbReference type="Proteomes" id="UP000005808"/>
    </source>
</evidence>
<accession>H1S2E2</accession>
<dbReference type="PATRIC" id="fig|1127483.3.peg.1867"/>
<name>H1S2E2_9BURK</name>
<keyword evidence="1" id="KW-0472">Membrane</keyword>
<feature type="transmembrane region" description="Helical" evidence="1">
    <location>
        <begin position="39"/>
        <end position="62"/>
    </location>
</feature>
<reference evidence="2 3" key="1">
    <citation type="journal article" date="2012" name="J. Bacteriol.">
        <title>De Novo Genome Project of Cupriavidus basilensis OR16.</title>
        <authorList>
            <person name="Cserhati M."/>
            <person name="Kriszt B."/>
            <person name="Szoboszlay S."/>
            <person name="Toth A."/>
            <person name="Szabo I."/>
            <person name="Tancsics A."/>
            <person name="Nagy I."/>
            <person name="Horvath B."/>
            <person name="Nagy I."/>
            <person name="Kukolya J."/>
        </authorList>
    </citation>
    <scope>NUCLEOTIDE SEQUENCE [LARGE SCALE GENOMIC DNA]</scope>
    <source>
        <strain evidence="2 3">OR16</strain>
    </source>
</reference>
<dbReference type="EMBL" id="AHJE01000020">
    <property type="protein sequence ID" value="EHP43344.1"/>
    <property type="molecule type" value="Genomic_DNA"/>
</dbReference>
<protein>
    <submittedName>
        <fullName evidence="2">Uncharacterized protein</fullName>
    </submittedName>
</protein>
<comment type="caution">
    <text evidence="2">The sequence shown here is derived from an EMBL/GenBank/DDBJ whole genome shotgun (WGS) entry which is preliminary data.</text>
</comment>